<feature type="region of interest" description="Disordered" evidence="2">
    <location>
        <begin position="811"/>
        <end position="847"/>
    </location>
</feature>
<dbReference type="GO" id="GO:0016887">
    <property type="term" value="F:ATP hydrolysis activity"/>
    <property type="evidence" value="ECO:0007669"/>
    <property type="project" value="InterPro"/>
</dbReference>
<dbReference type="InterPro" id="IPR027417">
    <property type="entry name" value="P-loop_NTPase"/>
</dbReference>
<dbReference type="Gene3D" id="3.40.50.300">
    <property type="entry name" value="P-loop containing nucleotide triphosphate hydrolases"/>
    <property type="match status" value="2"/>
</dbReference>
<evidence type="ECO:0000313" key="5">
    <source>
        <dbReference type="Proteomes" id="UP001139308"/>
    </source>
</evidence>
<feature type="domain" description="Rad50/SbcC-type AAA" evidence="3">
    <location>
        <begin position="5"/>
        <end position="211"/>
    </location>
</feature>
<dbReference type="Pfam" id="PF13476">
    <property type="entry name" value="AAA_23"/>
    <property type="match status" value="1"/>
</dbReference>
<feature type="compositionally biased region" description="Acidic residues" evidence="2">
    <location>
        <begin position="831"/>
        <end position="844"/>
    </location>
</feature>
<dbReference type="PANTHER" id="PTHR32114">
    <property type="entry name" value="ABC TRANSPORTER ABCH.3"/>
    <property type="match status" value="1"/>
</dbReference>
<gene>
    <name evidence="4" type="ORF">L5014_00270</name>
</gene>
<dbReference type="RefSeq" id="WP_238461592.1">
    <property type="nucleotide sequence ID" value="NZ_JAKLJA010000001.1"/>
</dbReference>
<organism evidence="4 5">
    <name type="scientific">Paraburkholderia tagetis</name>
    <dbReference type="NCBI Taxonomy" id="2913261"/>
    <lineage>
        <taxon>Bacteria</taxon>
        <taxon>Pseudomonadati</taxon>
        <taxon>Pseudomonadota</taxon>
        <taxon>Betaproteobacteria</taxon>
        <taxon>Burkholderiales</taxon>
        <taxon>Burkholderiaceae</taxon>
        <taxon>Paraburkholderia</taxon>
    </lineage>
</organism>
<evidence type="ECO:0000259" key="3">
    <source>
        <dbReference type="Pfam" id="PF13476"/>
    </source>
</evidence>
<accession>A0A9X1RKF3</accession>
<reference evidence="4" key="1">
    <citation type="submission" date="2022-01" db="EMBL/GenBank/DDBJ databases">
        <title>Genome sequence and assembly of Parabukholderia sp. RG36.</title>
        <authorList>
            <person name="Chhetri G."/>
        </authorList>
    </citation>
    <scope>NUCLEOTIDE SEQUENCE</scope>
    <source>
        <strain evidence="4">RG36</strain>
    </source>
</reference>
<evidence type="ECO:0000256" key="2">
    <source>
        <dbReference type="SAM" id="MobiDB-lite"/>
    </source>
</evidence>
<dbReference type="SUPFAM" id="SSF52540">
    <property type="entry name" value="P-loop containing nucleoside triphosphate hydrolases"/>
    <property type="match status" value="1"/>
</dbReference>
<dbReference type="PANTHER" id="PTHR32114:SF2">
    <property type="entry name" value="ABC TRANSPORTER ABCH.3"/>
    <property type="match status" value="1"/>
</dbReference>
<dbReference type="EMBL" id="JAKLJA010000001">
    <property type="protein sequence ID" value="MCG5071804.1"/>
    <property type="molecule type" value="Genomic_DNA"/>
</dbReference>
<dbReference type="Pfam" id="PF13558">
    <property type="entry name" value="SbcC_Walker_B"/>
    <property type="match status" value="1"/>
</dbReference>
<keyword evidence="1" id="KW-0175">Coiled coil</keyword>
<feature type="coiled-coil region" evidence="1">
    <location>
        <begin position="855"/>
        <end position="882"/>
    </location>
</feature>
<sequence length="1174" mass="129147">MKIRSLRLKNLNSLKGEWHIDFTKPPFAENGLFAIIGPTGAGKSTLLDAICLALYHETPRLKTVSASANEIMTRHTADCLAEVVFEVKGEVYRAFWSQRRARDKVDGALQAPRVELAKVADSGGGGDKILTTHINEKLKRVTEITRLDFPRFTRSMLLAQGGFAAFLNATANDRAELLEELTGTEIYGELSRKVFERAGEARDALKHLRAKAEGMELLSAEQRAAMEQEIGAFTGQLTTLAAQAKTLHAQRQWRRDLAQAETDAQSGEARLATATGALEAAAPELARLAASEPAQALHPAFQGLQQTEAAWRQSSADLVALRRERTERLAAQRREYGTTAALAASLARDAQAQHETLDAQRQQLDAFCRANENLAQLGERIGAWRQQFEQRRRMQADVAARVKQRADLERQQSEQRTQRERHAATLAAAERAKAESDTALQTQHAAQEQRLAGQTLAQLRDAWQAGQAAFAGWQQLEAVAARRRALAEEARTLAANLARVEHDIGAQDEALKTLQQAHAQCQARADDKQKLLEQEQVIRSLAQHREQLRPGEACPLCGSHEHPAIEAYRALDVSATQAALQAIRSQLQASERRLREAVEALSALRATQAQQRAQHERLATRVAEGREEWDAIIATLPVQSAIEDTDWQRPEAIAAARDAAGRTAQQIKQHLDAVEHAEQALARAREANGRCSDALQAARAQAALLEQSLNGMQARLAEVARERDTLQADLEREANTLLETVRAGGYAVNAIPEDSTAWLQAREAEWRTWQDTQRRLQALEQALVRQRGQCDATQAQAQAWRERCKAIGVETSKSESVDPARSQPTASLLDDIGDLTDSPDDDGNPEAFEAGVARAEALTRELATLDGQLAHLERTLAQQQVAFDAATQTWQAALASSPFADQAAFLAALLPADTRKQLQALKQQREQEHQTAGALLQGAREKLARLQTQALTDATLDALDAQLEAVEKESAALNERLGHQRGLLTRDAQQRESQRALFEQIETQTHDADLWQRLDALIGSAKGDKFRRFAQGLTLDHLLALANRHLDRLHARYLLRRKSTGELELEIVDGWQADATRDTRTLSGGESFLVSLALALALSDLVSHKTSIDSLFLDEGFGTLDGDTLEIALDALDTLNASGKMIGVISHVDSLKERIATQIRVEKGGGIGHSRLVI</sequence>
<keyword evidence="5" id="KW-1185">Reference proteome</keyword>
<protein>
    <submittedName>
        <fullName evidence="4">AAA family ATPase</fullName>
    </submittedName>
</protein>
<feature type="coiled-coil region" evidence="1">
    <location>
        <begin position="667"/>
        <end position="736"/>
    </location>
</feature>
<dbReference type="Proteomes" id="UP001139308">
    <property type="component" value="Unassembled WGS sequence"/>
</dbReference>
<comment type="caution">
    <text evidence="4">The sequence shown here is derived from an EMBL/GenBank/DDBJ whole genome shotgun (WGS) entry which is preliminary data.</text>
</comment>
<dbReference type="GO" id="GO:0006302">
    <property type="term" value="P:double-strand break repair"/>
    <property type="evidence" value="ECO:0007669"/>
    <property type="project" value="InterPro"/>
</dbReference>
<evidence type="ECO:0000313" key="4">
    <source>
        <dbReference type="EMBL" id="MCG5071804.1"/>
    </source>
</evidence>
<feature type="coiled-coil region" evidence="1">
    <location>
        <begin position="573"/>
        <end position="607"/>
    </location>
</feature>
<dbReference type="AlphaFoldDB" id="A0A9X1RKF3"/>
<dbReference type="InterPro" id="IPR038729">
    <property type="entry name" value="Rad50/SbcC_AAA"/>
</dbReference>
<name>A0A9X1RKF3_9BURK</name>
<evidence type="ECO:0000256" key="1">
    <source>
        <dbReference type="SAM" id="Coils"/>
    </source>
</evidence>
<proteinExistence type="predicted"/>